<accession>A0A914P6D7</accession>
<dbReference type="WBParaSite" id="PDA_v2.g10269.t1">
    <property type="protein sequence ID" value="PDA_v2.g10269.t1"/>
    <property type="gene ID" value="PDA_v2.g10269"/>
</dbReference>
<dbReference type="AlphaFoldDB" id="A0A914P6D7"/>
<keyword evidence="2" id="KW-1185">Reference proteome</keyword>
<dbReference type="Proteomes" id="UP000887578">
    <property type="component" value="Unplaced"/>
</dbReference>
<sequence>MLYGIGESEDIYLFEVQEEFEVILFYSVIKLISFYGHGGSIQGIPGIPSDLKELYKTVWEISQREIIVMAADRAAYDD</sequence>
<feature type="domain" description="Ribonucleotide reductase large subunit C-terminal" evidence="1">
    <location>
        <begin position="38"/>
        <end position="76"/>
    </location>
</feature>
<protein>
    <submittedName>
        <fullName evidence="3">Ribonucleotide reductase large subunit C-terminal domain-containing protein</fullName>
    </submittedName>
</protein>
<evidence type="ECO:0000313" key="3">
    <source>
        <dbReference type="WBParaSite" id="PDA_v2.g10269.t1"/>
    </source>
</evidence>
<proteinExistence type="predicted"/>
<evidence type="ECO:0000259" key="1">
    <source>
        <dbReference type="Pfam" id="PF02867"/>
    </source>
</evidence>
<organism evidence="2 3">
    <name type="scientific">Panagrolaimus davidi</name>
    <dbReference type="NCBI Taxonomy" id="227884"/>
    <lineage>
        <taxon>Eukaryota</taxon>
        <taxon>Metazoa</taxon>
        <taxon>Ecdysozoa</taxon>
        <taxon>Nematoda</taxon>
        <taxon>Chromadorea</taxon>
        <taxon>Rhabditida</taxon>
        <taxon>Tylenchina</taxon>
        <taxon>Panagrolaimomorpha</taxon>
        <taxon>Panagrolaimoidea</taxon>
        <taxon>Panagrolaimidae</taxon>
        <taxon>Panagrolaimus</taxon>
    </lineage>
</organism>
<name>A0A914P6D7_9BILA</name>
<dbReference type="Gene3D" id="3.20.70.20">
    <property type="match status" value="1"/>
</dbReference>
<dbReference type="InterPro" id="IPR000788">
    <property type="entry name" value="RNR_lg_C"/>
</dbReference>
<evidence type="ECO:0000313" key="2">
    <source>
        <dbReference type="Proteomes" id="UP000887578"/>
    </source>
</evidence>
<reference evidence="3" key="1">
    <citation type="submission" date="2022-11" db="UniProtKB">
        <authorList>
            <consortium name="WormBaseParasite"/>
        </authorList>
    </citation>
    <scope>IDENTIFICATION</scope>
</reference>
<dbReference type="Pfam" id="PF02867">
    <property type="entry name" value="Ribonuc_red_lgC"/>
    <property type="match status" value="1"/>
</dbReference>